<feature type="transmembrane region" description="Helical" evidence="5">
    <location>
        <begin position="231"/>
        <end position="251"/>
    </location>
</feature>
<sequence length="330" mass="35360">METIKKLPQVPASWFGIVLGLAGLGLSWRVAHRVWGMPALIGESILGISAMVWATLLGLFAVKWILFRCDAHAELKDAIQSTYISLIGIGTNLMAIGLYPYSQRGALALFVPATLVSVTHGVFFTSFAWSGDRHSSATTGSLYLPTVAGCFVTGTAAATLGYHGLAQLAFGAGMFSRLSIESVILHRLYDKSEMPPEQRPSLGIQFAPAAVAAVTYLSIQGGVPDLFSKALLGYAILQGLVVVRLIGWIMVSPLNVRYWAFTFGAASLSTASCRTVEHGEQGALRILAPILFIAANLIVAGVSAVTLSQLVRHLLTSRRTERVFRDPRSA</sequence>
<comment type="subcellular location">
    <subcellularLocation>
        <location evidence="1">Membrane</location>
        <topology evidence="1">Multi-pass membrane protein</topology>
    </subcellularLocation>
</comment>
<feature type="transmembrane region" description="Helical" evidence="5">
    <location>
        <begin position="107"/>
        <end position="130"/>
    </location>
</feature>
<dbReference type="GO" id="GO:0046583">
    <property type="term" value="F:monoatomic cation efflux transmembrane transporter activity"/>
    <property type="evidence" value="ECO:0007669"/>
    <property type="project" value="TreeGrafter"/>
</dbReference>
<keyword evidence="3 5" id="KW-1133">Transmembrane helix</keyword>
<feature type="transmembrane region" description="Helical" evidence="5">
    <location>
        <begin position="283"/>
        <end position="311"/>
    </location>
</feature>
<keyword evidence="7" id="KW-1185">Reference proteome</keyword>
<dbReference type="KEGG" id="abas:ACPOL_6605"/>
<keyword evidence="2 5" id="KW-0812">Transmembrane</keyword>
<dbReference type="PANTHER" id="PTHR37955">
    <property type="entry name" value="TELLURITE RESISTANCE PROTEIN TEHA"/>
    <property type="match status" value="1"/>
</dbReference>
<dbReference type="PANTHER" id="PTHR37955:SF1">
    <property type="entry name" value="DEP DOMAIN-CONTAINING PROTEIN"/>
    <property type="match status" value="1"/>
</dbReference>
<dbReference type="Pfam" id="PF03595">
    <property type="entry name" value="SLAC1"/>
    <property type="match status" value="1"/>
</dbReference>
<evidence type="ECO:0000256" key="5">
    <source>
        <dbReference type="SAM" id="Phobius"/>
    </source>
</evidence>
<dbReference type="InterPro" id="IPR004695">
    <property type="entry name" value="SLAC1/Mae1/Ssu1/TehA"/>
</dbReference>
<dbReference type="Gene3D" id="1.50.10.150">
    <property type="entry name" value="Voltage-dependent anion channel"/>
    <property type="match status" value="1"/>
</dbReference>
<evidence type="ECO:0000313" key="7">
    <source>
        <dbReference type="Proteomes" id="UP000253606"/>
    </source>
</evidence>
<evidence type="ECO:0000256" key="3">
    <source>
        <dbReference type="ARBA" id="ARBA00022989"/>
    </source>
</evidence>
<feature type="transmembrane region" description="Helical" evidence="5">
    <location>
        <begin position="37"/>
        <end position="62"/>
    </location>
</feature>
<protein>
    <submittedName>
        <fullName evidence="6">Tellurite resistance protein TehA</fullName>
    </submittedName>
</protein>
<evidence type="ECO:0000256" key="4">
    <source>
        <dbReference type="ARBA" id="ARBA00023136"/>
    </source>
</evidence>
<evidence type="ECO:0000256" key="2">
    <source>
        <dbReference type="ARBA" id="ARBA00022692"/>
    </source>
</evidence>
<evidence type="ECO:0000313" key="6">
    <source>
        <dbReference type="EMBL" id="AXC15817.1"/>
    </source>
</evidence>
<feature type="transmembrane region" description="Helical" evidence="5">
    <location>
        <begin position="142"/>
        <end position="162"/>
    </location>
</feature>
<dbReference type="NCBIfam" id="NF008032">
    <property type="entry name" value="PRK10764.1"/>
    <property type="match status" value="1"/>
</dbReference>
<proteinExistence type="predicted"/>
<feature type="transmembrane region" description="Helical" evidence="5">
    <location>
        <begin position="83"/>
        <end position="101"/>
    </location>
</feature>
<organism evidence="6 7">
    <name type="scientific">Acidisarcina polymorpha</name>
    <dbReference type="NCBI Taxonomy" id="2211140"/>
    <lineage>
        <taxon>Bacteria</taxon>
        <taxon>Pseudomonadati</taxon>
        <taxon>Acidobacteriota</taxon>
        <taxon>Terriglobia</taxon>
        <taxon>Terriglobales</taxon>
        <taxon>Acidobacteriaceae</taxon>
        <taxon>Acidisarcina</taxon>
    </lineage>
</organism>
<feature type="transmembrane region" description="Helical" evidence="5">
    <location>
        <begin position="12"/>
        <end position="31"/>
    </location>
</feature>
<dbReference type="RefSeq" id="WP_114210422.1">
    <property type="nucleotide sequence ID" value="NZ_CP030840.1"/>
</dbReference>
<dbReference type="OrthoDB" id="309023at2"/>
<evidence type="ECO:0000256" key="1">
    <source>
        <dbReference type="ARBA" id="ARBA00004141"/>
    </source>
</evidence>
<name>A0A2Z5GAC3_9BACT</name>
<keyword evidence="4 5" id="KW-0472">Membrane</keyword>
<dbReference type="AlphaFoldDB" id="A0A2Z5GAC3"/>
<dbReference type="EMBL" id="CP030840">
    <property type="protein sequence ID" value="AXC15817.1"/>
    <property type="molecule type" value="Genomic_DNA"/>
</dbReference>
<accession>A0A2Z5GAC3</accession>
<dbReference type="InterPro" id="IPR038665">
    <property type="entry name" value="Voltage-dep_anion_channel_sf"/>
</dbReference>
<feature type="transmembrane region" description="Helical" evidence="5">
    <location>
        <begin position="201"/>
        <end position="219"/>
    </location>
</feature>
<gene>
    <name evidence="6" type="ORF">ACPOL_6605</name>
</gene>
<reference evidence="6 7" key="1">
    <citation type="journal article" date="2018" name="Front. Microbiol.">
        <title>Hydrolytic Capabilities as a Key to Environmental Success: Chitinolytic and Cellulolytic Acidobacteria From Acidic Sub-arctic Soils and Boreal Peatlands.</title>
        <authorList>
            <person name="Belova S.E."/>
            <person name="Ravin N.V."/>
            <person name="Pankratov T.A."/>
            <person name="Rakitin A.L."/>
            <person name="Ivanova A.A."/>
            <person name="Beletsky A.V."/>
            <person name="Mardanov A.V."/>
            <person name="Sinninghe Damste J.S."/>
            <person name="Dedysh S.N."/>
        </authorList>
    </citation>
    <scope>NUCLEOTIDE SEQUENCE [LARGE SCALE GENOMIC DNA]</scope>
    <source>
        <strain evidence="6 7">SBC82</strain>
    </source>
</reference>
<dbReference type="Proteomes" id="UP000253606">
    <property type="component" value="Chromosome"/>
</dbReference>
<dbReference type="GO" id="GO:0005886">
    <property type="term" value="C:plasma membrane"/>
    <property type="evidence" value="ECO:0007669"/>
    <property type="project" value="TreeGrafter"/>
</dbReference>
<dbReference type="InterPro" id="IPR052951">
    <property type="entry name" value="Tellurite_res_ion_channel"/>
</dbReference>